<evidence type="ECO:0000313" key="3">
    <source>
        <dbReference type="EMBL" id="CAD9614579.1"/>
    </source>
</evidence>
<accession>A0A6U6Q8K0</accession>
<feature type="chain" id="PRO_5030160537" evidence="2">
    <location>
        <begin position="24"/>
        <end position="152"/>
    </location>
</feature>
<protein>
    <submittedName>
        <fullName evidence="3">Uncharacterized protein</fullName>
    </submittedName>
</protein>
<dbReference type="EMBL" id="HBGW01066475">
    <property type="protein sequence ID" value="CAD9614579.1"/>
    <property type="molecule type" value="Transcribed_RNA"/>
</dbReference>
<feature type="signal peptide" evidence="2">
    <location>
        <begin position="1"/>
        <end position="23"/>
    </location>
</feature>
<gene>
    <name evidence="3" type="ORF">BRAN1462_LOCUS42355</name>
</gene>
<sequence>MIRRMQLRLACAALSLLAAHAVASRAHLYDVGPKGPPSTPKARRRPRSSTKLQKFNASSTVDEMLLHLQVPSWQECVAEVGKLTKTLGEDVRKSLSVDELVMFDRLHSAVAVGLKLDTLPSIVLDCKRLLRRFSDVHDEAKKARDGQRRLND</sequence>
<evidence type="ECO:0000256" key="1">
    <source>
        <dbReference type="SAM" id="MobiDB-lite"/>
    </source>
</evidence>
<keyword evidence="2" id="KW-0732">Signal</keyword>
<feature type="region of interest" description="Disordered" evidence="1">
    <location>
        <begin position="29"/>
        <end position="53"/>
    </location>
</feature>
<dbReference type="AlphaFoldDB" id="A0A6U6Q8K0"/>
<evidence type="ECO:0000256" key="2">
    <source>
        <dbReference type="SAM" id="SignalP"/>
    </source>
</evidence>
<proteinExistence type="predicted"/>
<organism evidence="3">
    <name type="scientific">Zooxanthella nutricula</name>
    <dbReference type="NCBI Taxonomy" id="1333877"/>
    <lineage>
        <taxon>Eukaryota</taxon>
        <taxon>Sar</taxon>
        <taxon>Alveolata</taxon>
        <taxon>Dinophyceae</taxon>
        <taxon>Peridiniales</taxon>
        <taxon>Peridiniales incertae sedis</taxon>
        <taxon>Zooxanthella</taxon>
    </lineage>
</organism>
<reference evidence="3" key="1">
    <citation type="submission" date="2021-01" db="EMBL/GenBank/DDBJ databases">
        <authorList>
            <person name="Corre E."/>
            <person name="Pelletier E."/>
            <person name="Niang G."/>
            <person name="Scheremetjew M."/>
            <person name="Finn R."/>
            <person name="Kale V."/>
            <person name="Holt S."/>
            <person name="Cochrane G."/>
            <person name="Meng A."/>
            <person name="Brown T."/>
            <person name="Cohen L."/>
        </authorList>
    </citation>
    <scope>NUCLEOTIDE SEQUENCE</scope>
    <source>
        <strain evidence="3">RCC3387</strain>
    </source>
</reference>
<name>A0A6U6Q8K0_9DINO</name>